<evidence type="ECO:0000313" key="1">
    <source>
        <dbReference type="EMBL" id="KAG5569508.1"/>
    </source>
</evidence>
<proteinExistence type="predicted"/>
<organism evidence="1 2">
    <name type="scientific">Solanum commersonii</name>
    <name type="common">Commerson's wild potato</name>
    <name type="synonym">Commerson's nightshade</name>
    <dbReference type="NCBI Taxonomy" id="4109"/>
    <lineage>
        <taxon>Eukaryota</taxon>
        <taxon>Viridiplantae</taxon>
        <taxon>Streptophyta</taxon>
        <taxon>Embryophyta</taxon>
        <taxon>Tracheophyta</taxon>
        <taxon>Spermatophyta</taxon>
        <taxon>Magnoliopsida</taxon>
        <taxon>eudicotyledons</taxon>
        <taxon>Gunneridae</taxon>
        <taxon>Pentapetalae</taxon>
        <taxon>asterids</taxon>
        <taxon>lamiids</taxon>
        <taxon>Solanales</taxon>
        <taxon>Solanaceae</taxon>
        <taxon>Solanoideae</taxon>
        <taxon>Solaneae</taxon>
        <taxon>Solanum</taxon>
    </lineage>
</organism>
<evidence type="ECO:0000313" key="2">
    <source>
        <dbReference type="Proteomes" id="UP000824120"/>
    </source>
</evidence>
<name>A0A9J5W2G5_SOLCO</name>
<reference evidence="1 2" key="1">
    <citation type="submission" date="2020-09" db="EMBL/GenBank/DDBJ databases">
        <title>De no assembly of potato wild relative species, Solanum commersonii.</title>
        <authorList>
            <person name="Cho K."/>
        </authorList>
    </citation>
    <scope>NUCLEOTIDE SEQUENCE [LARGE SCALE GENOMIC DNA]</scope>
    <source>
        <strain evidence="1">LZ3.2</strain>
        <tissue evidence="1">Leaf</tissue>
    </source>
</reference>
<dbReference type="EMBL" id="JACXVP010000012">
    <property type="protein sequence ID" value="KAG5569508.1"/>
    <property type="molecule type" value="Genomic_DNA"/>
</dbReference>
<dbReference type="Proteomes" id="UP000824120">
    <property type="component" value="Chromosome 12"/>
</dbReference>
<gene>
    <name evidence="1" type="ORF">H5410_059274</name>
</gene>
<accession>A0A9J5W2G5</accession>
<dbReference type="AlphaFoldDB" id="A0A9J5W2G5"/>
<protein>
    <submittedName>
        <fullName evidence="1">Uncharacterized protein</fullName>
    </submittedName>
</protein>
<sequence length="82" mass="9637">MQFFHGIYTVIKGQYSGGKIHQYSIPPKEKSDTVLRKKFSVRTPRRLVSVRSRYLKEEEMFTGIGDEMLTEERESSSIFVKF</sequence>
<keyword evidence="2" id="KW-1185">Reference proteome</keyword>
<comment type="caution">
    <text evidence="1">The sequence shown here is derived from an EMBL/GenBank/DDBJ whole genome shotgun (WGS) entry which is preliminary data.</text>
</comment>